<name>A0ABR0XYL4_REHGL</name>
<feature type="region of interest" description="Disordered" evidence="1">
    <location>
        <begin position="282"/>
        <end position="350"/>
    </location>
</feature>
<accession>A0ABR0XYL4</accession>
<evidence type="ECO:0000313" key="4">
    <source>
        <dbReference type="Proteomes" id="UP001318860"/>
    </source>
</evidence>
<feature type="compositionally biased region" description="Polar residues" evidence="1">
    <location>
        <begin position="284"/>
        <end position="304"/>
    </location>
</feature>
<dbReference type="EMBL" id="JABTTQ020000001">
    <property type="protein sequence ID" value="KAK6164317.1"/>
    <property type="molecule type" value="Genomic_DNA"/>
</dbReference>
<feature type="domain" description="DUF4283" evidence="2">
    <location>
        <begin position="35"/>
        <end position="110"/>
    </location>
</feature>
<reference evidence="3 4" key="1">
    <citation type="journal article" date="2021" name="Comput. Struct. Biotechnol. J.">
        <title>De novo genome assembly of the potent medicinal plant Rehmannia glutinosa using nanopore technology.</title>
        <authorList>
            <person name="Ma L."/>
            <person name="Dong C."/>
            <person name="Song C."/>
            <person name="Wang X."/>
            <person name="Zheng X."/>
            <person name="Niu Y."/>
            <person name="Chen S."/>
            <person name="Feng W."/>
        </authorList>
    </citation>
    <scope>NUCLEOTIDE SEQUENCE [LARGE SCALE GENOMIC DNA]</scope>
    <source>
        <strain evidence="3">DH-2019</strain>
    </source>
</reference>
<feature type="compositionally biased region" description="Basic and acidic residues" evidence="1">
    <location>
        <begin position="191"/>
        <end position="205"/>
    </location>
</feature>
<dbReference type="InterPro" id="IPR025558">
    <property type="entry name" value="DUF4283"/>
</dbReference>
<dbReference type="PANTHER" id="PTHR31286:SF167">
    <property type="entry name" value="OS09G0268800 PROTEIN"/>
    <property type="match status" value="1"/>
</dbReference>
<evidence type="ECO:0000313" key="3">
    <source>
        <dbReference type="EMBL" id="KAK6164317.1"/>
    </source>
</evidence>
<gene>
    <name evidence="3" type="ORF">DH2020_001181</name>
</gene>
<dbReference type="Proteomes" id="UP001318860">
    <property type="component" value="Unassembled WGS sequence"/>
</dbReference>
<feature type="region of interest" description="Disordered" evidence="1">
    <location>
        <begin position="184"/>
        <end position="208"/>
    </location>
</feature>
<evidence type="ECO:0000259" key="2">
    <source>
        <dbReference type="Pfam" id="PF14111"/>
    </source>
</evidence>
<dbReference type="PANTHER" id="PTHR31286">
    <property type="entry name" value="GLYCINE-RICH CELL WALL STRUCTURAL PROTEIN 1.8-LIKE"/>
    <property type="match status" value="1"/>
</dbReference>
<comment type="caution">
    <text evidence="3">The sequence shown here is derived from an EMBL/GenBank/DDBJ whole genome shotgun (WGS) entry which is preliminary data.</text>
</comment>
<dbReference type="InterPro" id="IPR040256">
    <property type="entry name" value="At4g02000-like"/>
</dbReference>
<feature type="compositionally biased region" description="Basic residues" evidence="1">
    <location>
        <begin position="305"/>
        <end position="322"/>
    </location>
</feature>
<protein>
    <recommendedName>
        <fullName evidence="2">DUF4283 domain-containing protein</fullName>
    </recommendedName>
</protein>
<dbReference type="Pfam" id="PF14111">
    <property type="entry name" value="DUF4283"/>
    <property type="match status" value="1"/>
</dbReference>
<proteinExistence type="predicted"/>
<sequence>MDPEDMARLVEIMKRTRVDDADKLQLYNNTVKIEMERMKGCLLAKVFSNKQMNREIFKTQMPKILQTSKSVEVEAVGDNLFIMEFRSAVDRHKALTEGPWNIFRSLVLFQEVKGLQNLREIIFDKVDIWVQLHNLPMAFMNKRVLETIGGKVGEVLEIDEGEGGNLLELELEWTRTIFSGSSTFNNGHSGSRREERVTPKSDAAKQDTPVKLAQEFEQVLSSGGGMETTSRHALVGISSINQLMDFGLDDRMEEIPETKIAPQASPKLALSSQPCRSGEIISSDWASTGEKGNTSTDTVTSTGRSPKKWKKLARKEGRKRRNDGKDIFDVNLNHTPKKRAIQGEQEDDYKIEATAEVAMQPRREP</sequence>
<evidence type="ECO:0000256" key="1">
    <source>
        <dbReference type="SAM" id="MobiDB-lite"/>
    </source>
</evidence>
<keyword evidence="4" id="KW-1185">Reference proteome</keyword>
<organism evidence="3 4">
    <name type="scientific">Rehmannia glutinosa</name>
    <name type="common">Chinese foxglove</name>
    <dbReference type="NCBI Taxonomy" id="99300"/>
    <lineage>
        <taxon>Eukaryota</taxon>
        <taxon>Viridiplantae</taxon>
        <taxon>Streptophyta</taxon>
        <taxon>Embryophyta</taxon>
        <taxon>Tracheophyta</taxon>
        <taxon>Spermatophyta</taxon>
        <taxon>Magnoliopsida</taxon>
        <taxon>eudicotyledons</taxon>
        <taxon>Gunneridae</taxon>
        <taxon>Pentapetalae</taxon>
        <taxon>asterids</taxon>
        <taxon>lamiids</taxon>
        <taxon>Lamiales</taxon>
        <taxon>Orobanchaceae</taxon>
        <taxon>Rehmannieae</taxon>
        <taxon>Rehmannia</taxon>
    </lineage>
</organism>